<dbReference type="EMBL" id="CP002476">
    <property type="protein sequence ID" value="ADW07843.1"/>
    <property type="molecule type" value="Genomic_DNA"/>
</dbReference>
<geneLocation type="plasmid" evidence="2 3">
    <name>pSFLA01</name>
</geneLocation>
<reference evidence="2 3" key="1">
    <citation type="submission" date="2011-01" db="EMBL/GenBank/DDBJ databases">
        <title>Complete sequence of plasmid1 of Streptomyces flavogriseus ATCC 33331.</title>
        <authorList>
            <consortium name="US DOE Joint Genome Institute"/>
            <person name="Lucas S."/>
            <person name="Copeland A."/>
            <person name="Lapidus A."/>
            <person name="Cheng J.-F."/>
            <person name="Goodwin L."/>
            <person name="Pitluck S."/>
            <person name="Davenport K."/>
            <person name="Detter J.C."/>
            <person name="Han C."/>
            <person name="Tapia R."/>
            <person name="Land M."/>
            <person name="Hauser L."/>
            <person name="Kyrpides N."/>
            <person name="Ivanova N."/>
            <person name="Ovchinnikova G."/>
            <person name="Pagani I."/>
            <person name="Brumm P."/>
            <person name="Mead D."/>
            <person name="Woyke T."/>
        </authorList>
    </citation>
    <scope>NUCLEOTIDE SEQUENCE [LARGE SCALE GENOMIC DNA]</scope>
    <source>
        <strain evidence="3">ATCC 33331 / IAF-45CD</strain>
        <plasmid evidence="2 3">pSFLA01</plasmid>
    </source>
</reference>
<proteinExistence type="predicted"/>
<evidence type="ECO:0008006" key="4">
    <source>
        <dbReference type="Google" id="ProtNLM"/>
    </source>
</evidence>
<feature type="region of interest" description="Disordered" evidence="1">
    <location>
        <begin position="280"/>
        <end position="299"/>
    </location>
</feature>
<dbReference type="OrthoDB" id="4179622at2"/>
<dbReference type="KEGG" id="sfa:Sfla_6515"/>
<keyword evidence="2" id="KW-0614">Plasmid</keyword>
<dbReference type="InterPro" id="IPR027417">
    <property type="entry name" value="P-loop_NTPase"/>
</dbReference>
<protein>
    <recommendedName>
        <fullName evidence="4">CobQ/CobB/MinD/ParA nucleotide binding domain-containing protein</fullName>
    </recommendedName>
</protein>
<evidence type="ECO:0000256" key="1">
    <source>
        <dbReference type="SAM" id="MobiDB-lite"/>
    </source>
</evidence>
<dbReference type="SUPFAM" id="SSF52540">
    <property type="entry name" value="P-loop containing nucleoside triphosphate hydrolases"/>
    <property type="match status" value="1"/>
</dbReference>
<gene>
    <name evidence="2" type="ORF">Sfla_6515</name>
</gene>
<dbReference type="Gene3D" id="3.40.50.300">
    <property type="entry name" value="P-loop containing nucleotide triphosphate hydrolases"/>
    <property type="match status" value="1"/>
</dbReference>
<accession>A0A8D3WMF5</accession>
<dbReference type="AlphaFoldDB" id="A0A8D3WMF5"/>
<dbReference type="Proteomes" id="UP000002066">
    <property type="component" value="Plasmid pSFLA01"/>
</dbReference>
<evidence type="ECO:0000313" key="3">
    <source>
        <dbReference type="Proteomes" id="UP000002066"/>
    </source>
</evidence>
<evidence type="ECO:0000313" key="2">
    <source>
        <dbReference type="EMBL" id="ADW07843.1"/>
    </source>
</evidence>
<sequence length="299" mass="31193">MGVGVNKQDLSPIVFSSGCRLVVPVMGATGGSGRSTVADLLAERMAAAGAATVVLDTAPRLTSPWPSWTVGQQAGGLAALPPDRPLTRSRVRHAAAVRSDGGGPDRHVLTDGRDWHSPPLVLPDDPAAWLQLAAIGGWQCVVADTPHPVAHDVLESRCAGRIGRTRAWYELPYAVPVLCASATAGGVQALQQAVMALHADGMPLRRTVVALVAQTDGRLPAVVRAGATMLSARTAAVVHLPHDPHIRSHGLRTVFRLRTRTRQAAGLLCREVLAAARASWGTPLPDAPRPAPSAVVAPS</sequence>
<name>A0A8D3WMF5_STRFA</name>
<organism evidence="2 3">
    <name type="scientific">Streptomyces pratensis (strain ATCC 33331 / IAF-45CD)</name>
    <dbReference type="NCBI Taxonomy" id="591167"/>
    <lineage>
        <taxon>Bacteria</taxon>
        <taxon>Bacillati</taxon>
        <taxon>Actinomycetota</taxon>
        <taxon>Actinomycetes</taxon>
        <taxon>Kitasatosporales</taxon>
        <taxon>Streptomycetaceae</taxon>
        <taxon>Streptomyces</taxon>
    </lineage>
</organism>